<dbReference type="AlphaFoldDB" id="A0AAD9ZQP9"/>
<evidence type="ECO:0000256" key="2">
    <source>
        <dbReference type="ARBA" id="ARBA00022771"/>
    </source>
</evidence>
<dbReference type="PANTHER" id="PTHR45798:SF97">
    <property type="entry name" value="ALCOHOL-SENSITIVE RING FINGER PROTEIN 1"/>
    <property type="match status" value="1"/>
</dbReference>
<evidence type="ECO:0000259" key="6">
    <source>
        <dbReference type="PROSITE" id="PS50089"/>
    </source>
</evidence>
<dbReference type="GO" id="GO:0008270">
    <property type="term" value="F:zinc ion binding"/>
    <property type="evidence" value="ECO:0007669"/>
    <property type="project" value="UniProtKB-KW"/>
</dbReference>
<sequence length="137" mass="16033">MLSTSDIVNLCLYFIVVFMCLVGVVYKLYMWVWSNEWNETQNNDPIDIERGGANNRAGGRQKQTFLKVSWRSDETNYRECAICLDEFSDGEECRVGSRCEHLFHKYCIDPWLLKERRCPLCRVPGLIQAEVKSEIQI</sequence>
<dbReference type="Proteomes" id="UP001281410">
    <property type="component" value="Unassembled WGS sequence"/>
</dbReference>
<organism evidence="7 8">
    <name type="scientific">Dipteronia sinensis</name>
    <dbReference type="NCBI Taxonomy" id="43782"/>
    <lineage>
        <taxon>Eukaryota</taxon>
        <taxon>Viridiplantae</taxon>
        <taxon>Streptophyta</taxon>
        <taxon>Embryophyta</taxon>
        <taxon>Tracheophyta</taxon>
        <taxon>Spermatophyta</taxon>
        <taxon>Magnoliopsida</taxon>
        <taxon>eudicotyledons</taxon>
        <taxon>Gunneridae</taxon>
        <taxon>Pentapetalae</taxon>
        <taxon>rosids</taxon>
        <taxon>malvids</taxon>
        <taxon>Sapindales</taxon>
        <taxon>Sapindaceae</taxon>
        <taxon>Hippocastanoideae</taxon>
        <taxon>Acereae</taxon>
        <taxon>Dipteronia</taxon>
    </lineage>
</organism>
<dbReference type="CDD" id="cd16454">
    <property type="entry name" value="RING-H2_PA-TM-RING"/>
    <property type="match status" value="1"/>
</dbReference>
<keyword evidence="3" id="KW-0862">Zinc</keyword>
<proteinExistence type="predicted"/>
<keyword evidence="5" id="KW-0812">Transmembrane</keyword>
<protein>
    <recommendedName>
        <fullName evidence="6">RING-type domain-containing protein</fullName>
    </recommendedName>
</protein>
<dbReference type="Pfam" id="PF13639">
    <property type="entry name" value="zf-RING_2"/>
    <property type="match status" value="1"/>
</dbReference>
<feature type="domain" description="RING-type" evidence="6">
    <location>
        <begin position="80"/>
        <end position="122"/>
    </location>
</feature>
<evidence type="ECO:0000256" key="1">
    <source>
        <dbReference type="ARBA" id="ARBA00022723"/>
    </source>
</evidence>
<dbReference type="InterPro" id="IPR001841">
    <property type="entry name" value="Znf_RING"/>
</dbReference>
<accession>A0AAD9ZQP9</accession>
<reference evidence="7" key="1">
    <citation type="journal article" date="2023" name="Plant J.">
        <title>Genome sequences and population genomics provide insights into the demographic history, inbreeding, and mutation load of two 'living fossil' tree species of Dipteronia.</title>
        <authorList>
            <person name="Feng Y."/>
            <person name="Comes H.P."/>
            <person name="Chen J."/>
            <person name="Zhu S."/>
            <person name="Lu R."/>
            <person name="Zhang X."/>
            <person name="Li P."/>
            <person name="Qiu J."/>
            <person name="Olsen K.M."/>
            <person name="Qiu Y."/>
        </authorList>
    </citation>
    <scope>NUCLEOTIDE SEQUENCE</scope>
    <source>
        <strain evidence="7">NBL</strain>
    </source>
</reference>
<dbReference type="EMBL" id="JANJYJ010000009">
    <property type="protein sequence ID" value="KAK3188809.1"/>
    <property type="molecule type" value="Genomic_DNA"/>
</dbReference>
<keyword evidence="5" id="KW-0472">Membrane</keyword>
<evidence type="ECO:0000256" key="4">
    <source>
        <dbReference type="PROSITE-ProRule" id="PRU00175"/>
    </source>
</evidence>
<evidence type="ECO:0000256" key="5">
    <source>
        <dbReference type="SAM" id="Phobius"/>
    </source>
</evidence>
<evidence type="ECO:0000256" key="3">
    <source>
        <dbReference type="ARBA" id="ARBA00022833"/>
    </source>
</evidence>
<dbReference type="PANTHER" id="PTHR45798">
    <property type="entry name" value="RING-H2 FINGER PROTEIN ATL61-RELATED-RELATED"/>
    <property type="match status" value="1"/>
</dbReference>
<gene>
    <name evidence="7" type="ORF">Dsin_028370</name>
</gene>
<dbReference type="SUPFAM" id="SSF57850">
    <property type="entry name" value="RING/U-box"/>
    <property type="match status" value="1"/>
</dbReference>
<evidence type="ECO:0000313" key="7">
    <source>
        <dbReference type="EMBL" id="KAK3188809.1"/>
    </source>
</evidence>
<dbReference type="SMART" id="SM00184">
    <property type="entry name" value="RING"/>
    <property type="match status" value="1"/>
</dbReference>
<keyword evidence="1" id="KW-0479">Metal-binding</keyword>
<dbReference type="Gene3D" id="3.30.40.10">
    <property type="entry name" value="Zinc/RING finger domain, C3HC4 (zinc finger)"/>
    <property type="match status" value="1"/>
</dbReference>
<dbReference type="InterPro" id="IPR013083">
    <property type="entry name" value="Znf_RING/FYVE/PHD"/>
</dbReference>
<keyword evidence="2 4" id="KW-0863">Zinc-finger</keyword>
<keyword evidence="5" id="KW-1133">Transmembrane helix</keyword>
<comment type="caution">
    <text evidence="7">The sequence shown here is derived from an EMBL/GenBank/DDBJ whole genome shotgun (WGS) entry which is preliminary data.</text>
</comment>
<feature type="transmembrane region" description="Helical" evidence="5">
    <location>
        <begin position="12"/>
        <end position="33"/>
    </location>
</feature>
<dbReference type="InterPro" id="IPR052788">
    <property type="entry name" value="RING-type_E3_ligase_ATL"/>
</dbReference>
<dbReference type="PROSITE" id="PS50089">
    <property type="entry name" value="ZF_RING_2"/>
    <property type="match status" value="1"/>
</dbReference>
<name>A0AAD9ZQP9_9ROSI</name>
<keyword evidence="8" id="KW-1185">Reference proteome</keyword>
<evidence type="ECO:0000313" key="8">
    <source>
        <dbReference type="Proteomes" id="UP001281410"/>
    </source>
</evidence>